<evidence type="ECO:0000256" key="1">
    <source>
        <dbReference type="ARBA" id="ARBA00009437"/>
    </source>
</evidence>
<dbReference type="KEGG" id="rid:RIdsm_00359"/>
<dbReference type="SUPFAM" id="SSF46785">
    <property type="entry name" value="Winged helix' DNA-binding domain"/>
    <property type="match status" value="1"/>
</dbReference>
<dbReference type="Pfam" id="PF03466">
    <property type="entry name" value="LysR_substrate"/>
    <property type="match status" value="1"/>
</dbReference>
<dbReference type="Proteomes" id="UP000325785">
    <property type="component" value="Chromosome"/>
</dbReference>
<dbReference type="InterPro" id="IPR000847">
    <property type="entry name" value="LysR_HTH_N"/>
</dbReference>
<feature type="domain" description="HTH lysR-type" evidence="5">
    <location>
        <begin position="8"/>
        <end position="65"/>
    </location>
</feature>
<organism evidence="6 8">
    <name type="scientific">Roseovarius indicus</name>
    <dbReference type="NCBI Taxonomy" id="540747"/>
    <lineage>
        <taxon>Bacteria</taxon>
        <taxon>Pseudomonadati</taxon>
        <taxon>Pseudomonadota</taxon>
        <taxon>Alphaproteobacteria</taxon>
        <taxon>Rhodobacterales</taxon>
        <taxon>Roseobacteraceae</taxon>
        <taxon>Roseovarius</taxon>
    </lineage>
</organism>
<dbReference type="EMBL" id="LAXI01000006">
    <property type="protein sequence ID" value="KRS17675.1"/>
    <property type="molecule type" value="Genomic_DNA"/>
</dbReference>
<evidence type="ECO:0000256" key="2">
    <source>
        <dbReference type="ARBA" id="ARBA00023015"/>
    </source>
</evidence>
<comment type="similarity">
    <text evidence="1">Belongs to the LysR transcriptional regulatory family.</text>
</comment>
<evidence type="ECO:0000256" key="3">
    <source>
        <dbReference type="ARBA" id="ARBA00023125"/>
    </source>
</evidence>
<dbReference type="GO" id="GO:0043565">
    <property type="term" value="F:sequence-specific DNA binding"/>
    <property type="evidence" value="ECO:0007669"/>
    <property type="project" value="TreeGrafter"/>
</dbReference>
<dbReference type="InterPro" id="IPR005119">
    <property type="entry name" value="LysR_subst-bd"/>
</dbReference>
<dbReference type="Proteomes" id="UP000051401">
    <property type="component" value="Unassembled WGS sequence"/>
</dbReference>
<dbReference type="EMBL" id="CP031598">
    <property type="protein sequence ID" value="QEW24579.1"/>
    <property type="molecule type" value="Genomic_DNA"/>
</dbReference>
<dbReference type="InterPro" id="IPR036390">
    <property type="entry name" value="WH_DNA-bd_sf"/>
</dbReference>
<evidence type="ECO:0000313" key="6">
    <source>
        <dbReference type="EMBL" id="KRS17675.1"/>
    </source>
</evidence>
<dbReference type="PATRIC" id="fig|540747.5.peg.5321"/>
<dbReference type="Gene3D" id="3.40.190.290">
    <property type="match status" value="1"/>
</dbReference>
<dbReference type="PRINTS" id="PR00039">
    <property type="entry name" value="HTHLYSR"/>
</dbReference>
<dbReference type="InterPro" id="IPR058163">
    <property type="entry name" value="LysR-type_TF_proteobact-type"/>
</dbReference>
<name>A0A0T5P8V3_9RHOB</name>
<dbReference type="STRING" id="540747.SAMN04488031_107150"/>
<evidence type="ECO:0000259" key="5">
    <source>
        <dbReference type="PROSITE" id="PS50931"/>
    </source>
</evidence>
<dbReference type="SUPFAM" id="SSF53850">
    <property type="entry name" value="Periplasmic binding protein-like II"/>
    <property type="match status" value="1"/>
</dbReference>
<dbReference type="Gene3D" id="1.10.10.10">
    <property type="entry name" value="Winged helix-like DNA-binding domain superfamily/Winged helix DNA-binding domain"/>
    <property type="match status" value="1"/>
</dbReference>
<proteinExistence type="inferred from homology"/>
<dbReference type="CDD" id="cd05466">
    <property type="entry name" value="PBP2_LTTR_substrate"/>
    <property type="match status" value="1"/>
</dbReference>
<accession>A0A0T5P8V3</accession>
<dbReference type="RefSeq" id="WP_057816319.1">
    <property type="nucleotide sequence ID" value="NZ_CP031598.1"/>
</dbReference>
<keyword evidence="2" id="KW-0805">Transcription regulation</keyword>
<sequence>MDKSLTSLDWALVRAFLIVAETGSLSAAARRLGASQPTLGRQIRQLETALGQTLFNRQPKGLALTENGRALMPGAQKMQTAMHEITLTAAGQETGLAGPVRITASESVSLYILPPILAKLRAEAPGISVDIVPSDSTENLLFREADIALRMYRPKQLELVGRHLGDIRLGIFASRAYLDRAGRPETVRDLFDHPIIGYDRNEEIIRELQARGFPATREWFAFRCDSHTVNWELVRAGCGIGFGQAGVAEADPEVEEIPIDVNLPVLPVWLATHQALRHSPRIALVWDALAEGMAPHLV</sequence>
<evidence type="ECO:0000313" key="7">
    <source>
        <dbReference type="EMBL" id="QEW24579.1"/>
    </source>
</evidence>
<dbReference type="OrthoDB" id="9798121at2"/>
<dbReference type="FunFam" id="1.10.10.10:FF:000001">
    <property type="entry name" value="LysR family transcriptional regulator"/>
    <property type="match status" value="1"/>
</dbReference>
<dbReference type="GO" id="GO:0006351">
    <property type="term" value="P:DNA-templated transcription"/>
    <property type="evidence" value="ECO:0007669"/>
    <property type="project" value="TreeGrafter"/>
</dbReference>
<dbReference type="PROSITE" id="PS50931">
    <property type="entry name" value="HTH_LYSR"/>
    <property type="match status" value="1"/>
</dbReference>
<evidence type="ECO:0000313" key="9">
    <source>
        <dbReference type="Proteomes" id="UP000325785"/>
    </source>
</evidence>
<keyword evidence="3" id="KW-0238">DNA-binding</keyword>
<dbReference type="PANTHER" id="PTHR30537:SF3">
    <property type="entry name" value="TRANSCRIPTIONAL REGULATORY PROTEIN"/>
    <property type="match status" value="1"/>
</dbReference>
<protein>
    <submittedName>
        <fullName evidence="7">CysJI operon transcriptional activator</fullName>
    </submittedName>
    <submittedName>
        <fullName evidence="6">LysR family transcriptional regulator</fullName>
    </submittedName>
</protein>
<keyword evidence="8" id="KW-1185">Reference proteome</keyword>
<evidence type="ECO:0000313" key="8">
    <source>
        <dbReference type="Proteomes" id="UP000051401"/>
    </source>
</evidence>
<dbReference type="PANTHER" id="PTHR30537">
    <property type="entry name" value="HTH-TYPE TRANSCRIPTIONAL REGULATOR"/>
    <property type="match status" value="1"/>
</dbReference>
<dbReference type="GO" id="GO:0003700">
    <property type="term" value="F:DNA-binding transcription factor activity"/>
    <property type="evidence" value="ECO:0007669"/>
    <property type="project" value="InterPro"/>
</dbReference>
<gene>
    <name evidence="7" type="primary">cysL_1</name>
    <name evidence="7" type="ORF">RIdsm_00359</name>
    <name evidence="6" type="ORF">XM52_11725</name>
</gene>
<reference evidence="7 9" key="2">
    <citation type="submission" date="2018-08" db="EMBL/GenBank/DDBJ databases">
        <title>Genetic Globetrotter - A new plasmid hitch-hiking vast phylogenetic and geographic distances.</title>
        <authorList>
            <person name="Vollmers J."/>
            <person name="Petersen J."/>
        </authorList>
    </citation>
    <scope>NUCLEOTIDE SEQUENCE [LARGE SCALE GENOMIC DNA]</scope>
    <source>
        <strain evidence="7 9">DSM 26383</strain>
    </source>
</reference>
<reference evidence="6 8" key="1">
    <citation type="submission" date="2015-04" db="EMBL/GenBank/DDBJ databases">
        <title>The draft genome sequence of Roseovarius indicus B108T.</title>
        <authorList>
            <person name="Li G."/>
            <person name="Lai Q."/>
            <person name="Shao Z."/>
            <person name="Yan P."/>
        </authorList>
    </citation>
    <scope>NUCLEOTIDE SEQUENCE [LARGE SCALE GENOMIC DNA]</scope>
    <source>
        <strain evidence="6 8">B108</strain>
    </source>
</reference>
<evidence type="ECO:0000256" key="4">
    <source>
        <dbReference type="ARBA" id="ARBA00023163"/>
    </source>
</evidence>
<dbReference type="AlphaFoldDB" id="A0A0T5P8V3"/>
<dbReference type="InterPro" id="IPR036388">
    <property type="entry name" value="WH-like_DNA-bd_sf"/>
</dbReference>
<keyword evidence="4" id="KW-0804">Transcription</keyword>
<dbReference type="Pfam" id="PF00126">
    <property type="entry name" value="HTH_1"/>
    <property type="match status" value="1"/>
</dbReference>